<evidence type="ECO:0000256" key="5">
    <source>
        <dbReference type="ARBA" id="ARBA00022840"/>
    </source>
</evidence>
<keyword evidence="10" id="KW-1185">Reference proteome</keyword>
<feature type="domain" description="ABC transporter" evidence="8">
    <location>
        <begin position="4"/>
        <end position="207"/>
    </location>
</feature>
<dbReference type="PROSITE" id="PS50893">
    <property type="entry name" value="ABC_TRANSPORTER_2"/>
    <property type="match status" value="1"/>
</dbReference>
<dbReference type="GO" id="GO:0016887">
    <property type="term" value="F:ATP hydrolysis activity"/>
    <property type="evidence" value="ECO:0007669"/>
    <property type="project" value="InterPro"/>
</dbReference>
<dbReference type="GO" id="GO:0005524">
    <property type="term" value="F:ATP binding"/>
    <property type="evidence" value="ECO:0007669"/>
    <property type="project" value="UniProtKB-KW"/>
</dbReference>
<name>A0A512H410_9PROT</name>
<dbReference type="InterPro" id="IPR027417">
    <property type="entry name" value="P-loop_NTPase"/>
</dbReference>
<dbReference type="PANTHER" id="PTHR42781:SF1">
    <property type="entry name" value="THIAMINE IMPORT ATP-BINDING PROTEIN THIQ"/>
    <property type="match status" value="1"/>
</dbReference>
<dbReference type="Proteomes" id="UP000321567">
    <property type="component" value="Unassembled WGS sequence"/>
</dbReference>
<keyword evidence="6" id="KW-1278">Translocase</keyword>
<comment type="caution">
    <text evidence="9">The sequence shown here is derived from an EMBL/GenBank/DDBJ whole genome shotgun (WGS) entry which is preliminary data.</text>
</comment>
<evidence type="ECO:0000256" key="3">
    <source>
        <dbReference type="ARBA" id="ARBA00022519"/>
    </source>
</evidence>
<dbReference type="EMBL" id="BJZO01000005">
    <property type="protein sequence ID" value="GEO80171.1"/>
    <property type="molecule type" value="Genomic_DNA"/>
</dbReference>
<dbReference type="SMART" id="SM00382">
    <property type="entry name" value="AAA"/>
    <property type="match status" value="1"/>
</dbReference>
<keyword evidence="7" id="KW-0472">Membrane</keyword>
<dbReference type="Gene3D" id="3.40.50.300">
    <property type="entry name" value="P-loop containing nucleotide triphosphate hydrolases"/>
    <property type="match status" value="1"/>
</dbReference>
<reference evidence="9 10" key="1">
    <citation type="submission" date="2019-07" db="EMBL/GenBank/DDBJ databases">
        <title>Whole genome shotgun sequence of Rhodospirillum oryzae NBRC 107573.</title>
        <authorList>
            <person name="Hosoyama A."/>
            <person name="Uohara A."/>
            <person name="Ohji S."/>
            <person name="Ichikawa N."/>
        </authorList>
    </citation>
    <scope>NUCLEOTIDE SEQUENCE [LARGE SCALE GENOMIC DNA]</scope>
    <source>
        <strain evidence="9 10">NBRC 107573</strain>
    </source>
</reference>
<dbReference type="PROSITE" id="PS00211">
    <property type="entry name" value="ABC_TRANSPORTER_1"/>
    <property type="match status" value="1"/>
</dbReference>
<dbReference type="InterPro" id="IPR003439">
    <property type="entry name" value="ABC_transporter-like_ATP-bd"/>
</dbReference>
<accession>A0A512H410</accession>
<dbReference type="InterPro" id="IPR003593">
    <property type="entry name" value="AAA+_ATPase"/>
</dbReference>
<evidence type="ECO:0000256" key="4">
    <source>
        <dbReference type="ARBA" id="ARBA00022741"/>
    </source>
</evidence>
<protein>
    <recommendedName>
        <fullName evidence="8">ABC transporter domain-containing protein</fullName>
    </recommendedName>
</protein>
<keyword evidence="5" id="KW-0067">ATP-binding</keyword>
<dbReference type="AlphaFoldDB" id="A0A512H410"/>
<dbReference type="RefSeq" id="WP_147162238.1">
    <property type="nucleotide sequence ID" value="NZ_BJZO01000005.1"/>
</dbReference>
<evidence type="ECO:0000313" key="9">
    <source>
        <dbReference type="EMBL" id="GEO80171.1"/>
    </source>
</evidence>
<evidence type="ECO:0000256" key="7">
    <source>
        <dbReference type="ARBA" id="ARBA00023136"/>
    </source>
</evidence>
<organism evidence="9 10">
    <name type="scientific">Pararhodospirillum oryzae</name>
    <dbReference type="NCBI Taxonomy" id="478448"/>
    <lineage>
        <taxon>Bacteria</taxon>
        <taxon>Pseudomonadati</taxon>
        <taxon>Pseudomonadota</taxon>
        <taxon>Alphaproteobacteria</taxon>
        <taxon>Rhodospirillales</taxon>
        <taxon>Rhodospirillaceae</taxon>
        <taxon>Pararhodospirillum</taxon>
    </lineage>
</organism>
<evidence type="ECO:0000256" key="6">
    <source>
        <dbReference type="ARBA" id="ARBA00022967"/>
    </source>
</evidence>
<evidence type="ECO:0000259" key="8">
    <source>
        <dbReference type="PROSITE" id="PS50893"/>
    </source>
</evidence>
<sequence>MPALFLDRVANAVLGPLDLRVGAGEAVAVLGPSGAGKSTLLKIIAGLLPHEGDVRFDDRVMTRVPAHRRAVGYMSQDLHLFPHLSVEQNVRLALWFDREAAGERRARARETLALCAIDHRATRRPATLSGGERQRAALARALARRPRVLLLDEPFGSLDPATRRTLWTEVGALRQRLGMTMLLVTHDPEEAEVLADRTIHLRDGRLE</sequence>
<keyword evidence="2" id="KW-1003">Cell membrane</keyword>
<gene>
    <name evidence="9" type="ORF">ROR02_03020</name>
</gene>
<evidence type="ECO:0000256" key="1">
    <source>
        <dbReference type="ARBA" id="ARBA00022448"/>
    </source>
</evidence>
<evidence type="ECO:0000313" key="10">
    <source>
        <dbReference type="Proteomes" id="UP000321567"/>
    </source>
</evidence>
<keyword evidence="3" id="KW-0997">Cell inner membrane</keyword>
<keyword evidence="1" id="KW-0813">Transport</keyword>
<proteinExistence type="predicted"/>
<dbReference type="OrthoDB" id="9802264at2"/>
<evidence type="ECO:0000256" key="2">
    <source>
        <dbReference type="ARBA" id="ARBA00022475"/>
    </source>
</evidence>
<dbReference type="PANTHER" id="PTHR42781">
    <property type="entry name" value="SPERMIDINE/PUTRESCINE IMPORT ATP-BINDING PROTEIN POTA"/>
    <property type="match status" value="1"/>
</dbReference>
<dbReference type="Pfam" id="PF00005">
    <property type="entry name" value="ABC_tran"/>
    <property type="match status" value="1"/>
</dbReference>
<dbReference type="InterPro" id="IPR050093">
    <property type="entry name" value="ABC_SmlMolc_Importer"/>
</dbReference>
<dbReference type="SUPFAM" id="SSF52540">
    <property type="entry name" value="P-loop containing nucleoside triphosphate hydrolases"/>
    <property type="match status" value="1"/>
</dbReference>
<keyword evidence="4" id="KW-0547">Nucleotide-binding</keyword>
<dbReference type="InterPro" id="IPR017871">
    <property type="entry name" value="ABC_transporter-like_CS"/>
</dbReference>